<dbReference type="SUPFAM" id="SSF49482">
    <property type="entry name" value="Aromatic compound dioxygenase"/>
    <property type="match status" value="1"/>
</dbReference>
<protein>
    <submittedName>
        <fullName evidence="5">Protocatechuate 3,4-dioxygenase subunit alpha</fullName>
        <ecNumber evidence="5">1.13.11.3</ecNumber>
    </submittedName>
</protein>
<dbReference type="InterPro" id="IPR000627">
    <property type="entry name" value="Intradiol_dOase_C"/>
</dbReference>
<name>A0A844HPJ7_9RHOB</name>
<keyword evidence="6" id="KW-1185">Reference proteome</keyword>
<dbReference type="Gene3D" id="2.60.130.10">
    <property type="entry name" value="Aromatic compound dioxygenase"/>
    <property type="match status" value="1"/>
</dbReference>
<proteinExistence type="inferred from homology"/>
<reference evidence="5 6" key="1">
    <citation type="submission" date="2019-11" db="EMBL/GenBank/DDBJ databases">
        <authorList>
            <person name="Dong K."/>
        </authorList>
    </citation>
    <scope>NUCLEOTIDE SEQUENCE [LARGE SCALE GENOMIC DNA]</scope>
    <source>
        <strain evidence="5 6">NBRC 112902</strain>
    </source>
</reference>
<dbReference type="CDD" id="cd03463">
    <property type="entry name" value="3_4-PCD_alpha"/>
    <property type="match status" value="1"/>
</dbReference>
<accession>A0A844HPJ7</accession>
<dbReference type="AlphaFoldDB" id="A0A844HPJ7"/>
<dbReference type="RefSeq" id="WP_155040021.1">
    <property type="nucleotide sequence ID" value="NZ_JBHGCD010000007.1"/>
</dbReference>
<evidence type="ECO:0000256" key="3">
    <source>
        <dbReference type="ARBA" id="ARBA00023002"/>
    </source>
</evidence>
<organism evidence="5 6">
    <name type="scientific">Paracoccus litorisediminis</name>
    <dbReference type="NCBI Taxonomy" id="2006130"/>
    <lineage>
        <taxon>Bacteria</taxon>
        <taxon>Pseudomonadati</taxon>
        <taxon>Pseudomonadota</taxon>
        <taxon>Alphaproteobacteria</taxon>
        <taxon>Rhodobacterales</taxon>
        <taxon>Paracoccaceae</taxon>
        <taxon>Paracoccus</taxon>
    </lineage>
</organism>
<evidence type="ECO:0000256" key="1">
    <source>
        <dbReference type="ARBA" id="ARBA00007825"/>
    </source>
</evidence>
<keyword evidence="2 5" id="KW-0223">Dioxygenase</keyword>
<dbReference type="Proteomes" id="UP000449846">
    <property type="component" value="Unassembled WGS sequence"/>
</dbReference>
<dbReference type="PANTHER" id="PTHR33711:SF9">
    <property type="entry name" value="PROTOCATECHUATE 3,4-DIOXYGENASE ALPHA CHAIN"/>
    <property type="match status" value="1"/>
</dbReference>
<dbReference type="PANTHER" id="PTHR33711">
    <property type="entry name" value="DIOXYGENASE, PUTATIVE (AFU_ORTHOLOGUE AFUA_2G02910)-RELATED"/>
    <property type="match status" value="1"/>
</dbReference>
<dbReference type="Pfam" id="PF00775">
    <property type="entry name" value="Dioxygenase_C"/>
    <property type="match status" value="1"/>
</dbReference>
<evidence type="ECO:0000313" key="6">
    <source>
        <dbReference type="Proteomes" id="UP000449846"/>
    </source>
</evidence>
<dbReference type="InterPro" id="IPR012786">
    <property type="entry name" value="Protocat_dOase_a"/>
</dbReference>
<dbReference type="OrthoDB" id="9805815at2"/>
<dbReference type="EC" id="1.13.11.3" evidence="5"/>
<evidence type="ECO:0000313" key="5">
    <source>
        <dbReference type="EMBL" id="MTH60075.1"/>
    </source>
</evidence>
<comment type="caution">
    <text evidence="5">The sequence shown here is derived from an EMBL/GenBank/DDBJ whole genome shotgun (WGS) entry which is preliminary data.</text>
</comment>
<dbReference type="InterPro" id="IPR050770">
    <property type="entry name" value="Intradiol_RC_Dioxygenase"/>
</dbReference>
<sequence length="201" mass="22038">MQKLDYLKETPSQTAGPYVHIGLTPNQLGIEGIYPTDLGSSPIRPGAQGQEITITGTVQDGAGMILRDALIESWQADANGIYPGNDPRGAADPNVTGWARIIADFDSGEWTLKTIKPGRVPFPDGRLMAPHIALWIVARGVNLGLQTRIYFEDEDNSSCPVLARIEHRARLDTLIARKTGDGSYRFDIILQGENETVFFDM</sequence>
<dbReference type="EMBL" id="WMIG01000006">
    <property type="protein sequence ID" value="MTH60075.1"/>
    <property type="molecule type" value="Genomic_DNA"/>
</dbReference>
<dbReference type="GO" id="GO:0008199">
    <property type="term" value="F:ferric iron binding"/>
    <property type="evidence" value="ECO:0007669"/>
    <property type="project" value="InterPro"/>
</dbReference>
<dbReference type="InterPro" id="IPR015889">
    <property type="entry name" value="Intradiol_dOase_core"/>
</dbReference>
<evidence type="ECO:0000259" key="4">
    <source>
        <dbReference type="Pfam" id="PF00775"/>
    </source>
</evidence>
<dbReference type="NCBIfam" id="TIGR02423">
    <property type="entry name" value="protocat_alph"/>
    <property type="match status" value="1"/>
</dbReference>
<dbReference type="GO" id="GO:0018578">
    <property type="term" value="F:protocatechuate 3,4-dioxygenase activity"/>
    <property type="evidence" value="ECO:0007669"/>
    <property type="project" value="UniProtKB-EC"/>
</dbReference>
<gene>
    <name evidence="5" type="primary">pcaG</name>
    <name evidence="5" type="ORF">GL300_12745</name>
</gene>
<evidence type="ECO:0000256" key="2">
    <source>
        <dbReference type="ARBA" id="ARBA00022964"/>
    </source>
</evidence>
<feature type="domain" description="Intradiol ring-cleavage dioxygenases" evidence="4">
    <location>
        <begin position="48"/>
        <end position="192"/>
    </location>
</feature>
<comment type="similarity">
    <text evidence="1">Belongs to the intradiol ring-cleavage dioxygenase family.</text>
</comment>
<keyword evidence="3 5" id="KW-0560">Oxidoreductase</keyword>